<dbReference type="GO" id="GO:0035527">
    <property type="term" value="F:3-hydroxypropionate dehydrogenase (NADP+) activity"/>
    <property type="evidence" value="ECO:0007669"/>
    <property type="project" value="UniProtKB-EC"/>
</dbReference>
<dbReference type="EC" id="1.1.1.298" evidence="2"/>
<reference evidence="2 3" key="1">
    <citation type="submission" date="2023-04" db="EMBL/GenBank/DDBJ databases">
        <title>Funneling lignin-derived compounds into biodiesel using alkali-halophilic Citricoccus sp. P2.</title>
        <authorList>
            <person name="Luo C.-B."/>
        </authorList>
    </citation>
    <scope>NUCLEOTIDE SEQUENCE [LARGE SCALE GENOMIC DNA]</scope>
    <source>
        <strain evidence="2 3">P2</strain>
    </source>
</reference>
<evidence type="ECO:0000313" key="3">
    <source>
        <dbReference type="Proteomes" id="UP001219037"/>
    </source>
</evidence>
<dbReference type="SUPFAM" id="SSF55469">
    <property type="entry name" value="FMN-dependent nitroreductase-like"/>
    <property type="match status" value="1"/>
</dbReference>
<dbReference type="NCBIfam" id="NF003768">
    <property type="entry name" value="PRK05365.1"/>
    <property type="match status" value="1"/>
</dbReference>
<dbReference type="RefSeq" id="WP_278158340.1">
    <property type="nucleotide sequence ID" value="NZ_CP121252.1"/>
</dbReference>
<evidence type="ECO:0000313" key="2">
    <source>
        <dbReference type="EMBL" id="WFP17081.1"/>
    </source>
</evidence>
<dbReference type="Gene3D" id="3.40.109.10">
    <property type="entry name" value="NADH Oxidase"/>
    <property type="match status" value="1"/>
</dbReference>
<dbReference type="PANTHER" id="PTHR43543">
    <property type="entry name" value="MALONIC SEMIALDEHYDE REDUCTASE RUTE-RELATED"/>
    <property type="match status" value="1"/>
</dbReference>
<sequence length="209" mass="22829">MTQQTVDHASAALDEQELNLLFGEAYTTYAFSDEPVDAELVARVYEDARWAPTAMNIQPLRLTVVPAGDAREALVEQMAEGNKEKTAAAPMTVVAAFDPNWHVHMPHLAPHREGLREDFEGKPEAREAMGRTNALLQIGYFVLALRAHGLQVGPMAGFNAAGVDEAFHTENGWKTLLALNIGQAPNAEDENAQRPRAGRLTFDQAAQVV</sequence>
<dbReference type="Pfam" id="PF00881">
    <property type="entry name" value="Nitroreductase"/>
    <property type="match status" value="1"/>
</dbReference>
<keyword evidence="2" id="KW-0560">Oxidoreductase</keyword>
<dbReference type="EMBL" id="CP121252">
    <property type="protein sequence ID" value="WFP17081.1"/>
    <property type="molecule type" value="Genomic_DNA"/>
</dbReference>
<proteinExistence type="predicted"/>
<protein>
    <submittedName>
        <fullName evidence="2">Malonic semialdehyde reductase</fullName>
        <ecNumber evidence="2">1.1.1.298</ecNumber>
    </submittedName>
</protein>
<keyword evidence="3" id="KW-1185">Reference proteome</keyword>
<gene>
    <name evidence="2" type="ORF">P8192_02845</name>
</gene>
<dbReference type="InterPro" id="IPR029479">
    <property type="entry name" value="Nitroreductase"/>
</dbReference>
<accession>A0ABY8H834</accession>
<feature type="domain" description="Nitroreductase" evidence="1">
    <location>
        <begin position="26"/>
        <end position="182"/>
    </location>
</feature>
<dbReference type="PANTHER" id="PTHR43543:SF1">
    <property type="entry name" value="MALONIC SEMIALDEHYDE REDUCTASE RUTE-RELATED"/>
    <property type="match status" value="1"/>
</dbReference>
<evidence type="ECO:0000259" key="1">
    <source>
        <dbReference type="Pfam" id="PF00881"/>
    </source>
</evidence>
<organism evidence="2 3">
    <name type="scientific">Citricoccus muralis</name>
    <dbReference type="NCBI Taxonomy" id="169134"/>
    <lineage>
        <taxon>Bacteria</taxon>
        <taxon>Bacillati</taxon>
        <taxon>Actinomycetota</taxon>
        <taxon>Actinomycetes</taxon>
        <taxon>Micrococcales</taxon>
        <taxon>Micrococcaceae</taxon>
        <taxon>Citricoccus</taxon>
    </lineage>
</organism>
<dbReference type="InterPro" id="IPR000415">
    <property type="entry name" value="Nitroreductase-like"/>
</dbReference>
<dbReference type="InterPro" id="IPR050461">
    <property type="entry name" value="Nitroreductase_HadB/RutE"/>
</dbReference>
<dbReference type="Proteomes" id="UP001219037">
    <property type="component" value="Chromosome"/>
</dbReference>
<name>A0ABY8H834_9MICC</name>